<evidence type="ECO:0000313" key="2">
    <source>
        <dbReference type="EMBL" id="SFO50530.1"/>
    </source>
</evidence>
<dbReference type="AlphaFoldDB" id="A0A1I5HRA2"/>
<organism evidence="2 3">
    <name type="scientific">Saccharopolyspora antimicrobica</name>
    <dbReference type="NCBI Taxonomy" id="455193"/>
    <lineage>
        <taxon>Bacteria</taxon>
        <taxon>Bacillati</taxon>
        <taxon>Actinomycetota</taxon>
        <taxon>Actinomycetes</taxon>
        <taxon>Pseudonocardiales</taxon>
        <taxon>Pseudonocardiaceae</taxon>
        <taxon>Saccharopolyspora</taxon>
    </lineage>
</organism>
<dbReference type="EMBL" id="RBXX01000002">
    <property type="protein sequence ID" value="RKT82383.1"/>
    <property type="molecule type" value="Genomic_DNA"/>
</dbReference>
<dbReference type="OrthoDB" id="3264463at2"/>
<evidence type="ECO:0000313" key="1">
    <source>
        <dbReference type="EMBL" id="RKT82383.1"/>
    </source>
</evidence>
<evidence type="ECO:0000313" key="3">
    <source>
        <dbReference type="Proteomes" id="UP000199398"/>
    </source>
</evidence>
<dbReference type="STRING" id="455193.SAMN05421805_11649"/>
<dbReference type="InterPro" id="IPR025447">
    <property type="entry name" value="DUF4192"/>
</dbReference>
<name>A0A1I5HRA2_9PSEU</name>
<keyword evidence="4" id="KW-1185">Reference proteome</keyword>
<gene>
    <name evidence="1" type="ORF">ATL45_0628</name>
    <name evidence="2" type="ORF">SAMN05421805_11649</name>
</gene>
<accession>A0A1I5HRA2</accession>
<dbReference type="EMBL" id="FOUP01000016">
    <property type="protein sequence ID" value="SFO50530.1"/>
    <property type="molecule type" value="Genomic_DNA"/>
</dbReference>
<protein>
    <submittedName>
        <fullName evidence="1">Uncharacterized protein DUF4192</fullName>
    </submittedName>
</protein>
<reference evidence="1 4" key="2">
    <citation type="submission" date="2018-10" db="EMBL/GenBank/DDBJ databases">
        <title>Sequencing the genomes of 1000 actinobacteria strains.</title>
        <authorList>
            <person name="Klenk H.-P."/>
        </authorList>
    </citation>
    <scope>NUCLEOTIDE SEQUENCE [LARGE SCALE GENOMIC DNA]</scope>
    <source>
        <strain evidence="1 4">DSM 45119</strain>
    </source>
</reference>
<dbReference type="Proteomes" id="UP000270697">
    <property type="component" value="Unassembled WGS sequence"/>
</dbReference>
<proteinExistence type="predicted"/>
<dbReference type="Pfam" id="PF13830">
    <property type="entry name" value="DUF4192"/>
    <property type="match status" value="1"/>
</dbReference>
<sequence length="371" mass="39589">MTTRLNTTVSLTEPADVLAAVPHMLGFHPTDSLVVLTLHDLAFTPRFGVTLRTDLPCSMQICGFGEHLLSGPLGSQRAEAVMLVVVGAEPNVAACDDNCAGACRRPLLNGPEVDENDTGPPHADLIDMLRDSFHRAGIVTVHAMWAPEIQAGARWHCYSDPKCSGEIPDPKSSPVAAAMAAAGAVTFGSRDELRALVEPESPQAVARWSAKLDVLAEERIEDDAQNRVARDVQLVLAAVQRAASGSALTEDDRLRVLLAVSDTRVRDIALGTALGETARAAEELWLALVRNAPAPELPEVAALLAFSAYLRGEGALAGVALERIERTRPDHQLGILLRQAMEAGLPPAELAIIARDAAEDARIVLEEEGTW</sequence>
<reference evidence="2 3" key="1">
    <citation type="submission" date="2016-10" db="EMBL/GenBank/DDBJ databases">
        <authorList>
            <person name="de Groot N.N."/>
        </authorList>
    </citation>
    <scope>NUCLEOTIDE SEQUENCE [LARGE SCALE GENOMIC DNA]</scope>
    <source>
        <strain evidence="2 3">CPCC 201259</strain>
    </source>
</reference>
<dbReference type="RefSeq" id="WP_093157444.1">
    <property type="nucleotide sequence ID" value="NZ_FOUP01000016.1"/>
</dbReference>
<evidence type="ECO:0000313" key="4">
    <source>
        <dbReference type="Proteomes" id="UP000270697"/>
    </source>
</evidence>
<dbReference type="Proteomes" id="UP000199398">
    <property type="component" value="Unassembled WGS sequence"/>
</dbReference>